<dbReference type="EC" id="6.3.4.-" evidence="2"/>
<dbReference type="RefSeq" id="WP_349164046.1">
    <property type="nucleotide sequence ID" value="NZ_JBBMFE010000003.1"/>
</dbReference>
<keyword evidence="1 2" id="KW-0819">tRNA processing</keyword>
<comment type="function">
    <text evidence="2">Catalyzes the formation of N(4)-acetylcytidine (ac(4)C) at the wobble position of elongator tRNA(Met), using acetate and ATP as substrates. First activates an acetate ion to form acetyladenylate (Ac-AMP) and then transfers the acetyl group to tRNA to form ac(4)C34.</text>
</comment>
<dbReference type="Proteomes" id="UP001438008">
    <property type="component" value="Unassembled WGS sequence"/>
</dbReference>
<comment type="caution">
    <text evidence="2">Lacks conserved residue(s) required for the propagation of feature annotation.</text>
</comment>
<dbReference type="Gene3D" id="3.40.50.620">
    <property type="entry name" value="HUPs"/>
    <property type="match status" value="1"/>
</dbReference>
<evidence type="ECO:0000313" key="3">
    <source>
        <dbReference type="EMBL" id="MEQ2471873.1"/>
    </source>
</evidence>
<keyword evidence="2" id="KW-0963">Cytoplasm</keyword>
<name>A0ABV1FEV1_9FIRM</name>
<keyword evidence="2" id="KW-0820">tRNA-binding</keyword>
<keyword evidence="4" id="KW-1185">Reference proteome</keyword>
<dbReference type="HAMAP" id="MF_01539">
    <property type="entry name" value="TmcAL"/>
    <property type="match status" value="1"/>
</dbReference>
<keyword evidence="2" id="KW-0067">ATP-binding</keyword>
<feature type="binding site" evidence="2">
    <location>
        <position position="102"/>
    </location>
    <ligand>
        <name>ATP</name>
        <dbReference type="ChEBI" id="CHEBI:30616"/>
    </ligand>
</feature>
<comment type="similarity">
    <text evidence="2">Belongs to the TmcAL family.</text>
</comment>
<proteinExistence type="inferred from homology"/>
<keyword evidence="2" id="KW-0694">RNA-binding</keyword>
<organism evidence="3 4">
    <name type="scientific">Laedolimicola intestinihominis</name>
    <dbReference type="NCBI Taxonomy" id="3133166"/>
    <lineage>
        <taxon>Bacteria</taxon>
        <taxon>Bacillati</taxon>
        <taxon>Bacillota</taxon>
        <taxon>Clostridia</taxon>
        <taxon>Lachnospirales</taxon>
        <taxon>Lachnospiraceae</taxon>
        <taxon>Laedolimicola</taxon>
    </lineage>
</organism>
<dbReference type="EMBL" id="JBBMFE010000003">
    <property type="protein sequence ID" value="MEQ2471873.1"/>
    <property type="molecule type" value="Genomic_DNA"/>
</dbReference>
<comment type="subcellular location">
    <subcellularLocation>
        <location evidence="2">Cytoplasm</location>
    </subcellularLocation>
</comment>
<keyword evidence="2" id="KW-0547">Nucleotide-binding</keyword>
<keyword evidence="2" id="KW-0436">Ligase</keyword>
<evidence type="ECO:0000256" key="2">
    <source>
        <dbReference type="HAMAP-Rule" id="MF_01539"/>
    </source>
</evidence>
<feature type="binding site" evidence="2">
    <location>
        <position position="203"/>
    </location>
    <ligand>
        <name>ATP</name>
        <dbReference type="ChEBI" id="CHEBI:30616"/>
    </ligand>
</feature>
<dbReference type="InterPro" id="IPR008513">
    <property type="entry name" value="tRNA(Met)_cyd_acetate_ligase"/>
</dbReference>
<sequence>MKTVGIIAEYNPFHKGHAYQLRKAKELSGADFAVIVMSGDFVQRGCPALTDKYLRAEMALCSGADLVLELPVSYATGSAETFARGAVAVLEELGCVDALCFGSETGDLDSLWRYARLFEEEPPLYRETLQSYLKQGVSFPAARSRAAEEYWNSTERILPCSADDADCRRAAAILDSPNNILGVEYLRALLHKSSRMKPLTIRREAAGYHELTLDTAMASASAIRHAVAGFGRETLPLEAAAQLPKESAVLLAQALQRNETLSWNDFSPQLFYRLLTDSQEELAAMQDVGEELAVRICRNRLTFTSAESFADRIKTRQVTHTRVTRALCHILLGLSQKKLEERREADYPVYLRALGFRKSAGKLLSAVKRESASPLLVKTADAAKILSEEQRALFEQDVAAAHLYEAAKALKTGKTLANEYTRTPVILP</sequence>
<dbReference type="PANTHER" id="PTHR37825">
    <property type="entry name" value="TRNA(MET) CYTIDINE ACETATE LIGASE"/>
    <property type="match status" value="1"/>
</dbReference>
<comment type="caution">
    <text evidence="3">The sequence shown here is derived from an EMBL/GenBank/DDBJ whole genome shotgun (WGS) entry which is preliminary data.</text>
</comment>
<reference evidence="3 4" key="1">
    <citation type="submission" date="2024-03" db="EMBL/GenBank/DDBJ databases">
        <title>Human intestinal bacterial collection.</title>
        <authorList>
            <person name="Pauvert C."/>
            <person name="Hitch T.C.A."/>
            <person name="Clavel T."/>
        </authorList>
    </citation>
    <scope>NUCLEOTIDE SEQUENCE [LARGE SCALE GENOMIC DNA]</scope>
    <source>
        <strain evidence="3 4">CLA-AA-H132</strain>
    </source>
</reference>
<dbReference type="SUPFAM" id="SSF52374">
    <property type="entry name" value="Nucleotidylyl transferase"/>
    <property type="match status" value="1"/>
</dbReference>
<feature type="binding site" evidence="2">
    <location>
        <position position="178"/>
    </location>
    <ligand>
        <name>ATP</name>
        <dbReference type="ChEBI" id="CHEBI:30616"/>
    </ligand>
</feature>
<dbReference type="InterPro" id="IPR014729">
    <property type="entry name" value="Rossmann-like_a/b/a_fold"/>
</dbReference>
<dbReference type="NCBIfam" id="NF010191">
    <property type="entry name" value="PRK13670.1"/>
    <property type="match status" value="1"/>
</dbReference>
<evidence type="ECO:0000256" key="1">
    <source>
        <dbReference type="ARBA" id="ARBA00022694"/>
    </source>
</evidence>
<comment type="catalytic activity">
    <reaction evidence="2">
        <text>cytidine(34) in elongator tRNA(Met) + acetate + ATP = N(4)-acetylcytidine(34) in elongator tRNA(Met) + AMP + diphosphate</text>
        <dbReference type="Rhea" id="RHEA:58144"/>
        <dbReference type="Rhea" id="RHEA-COMP:10693"/>
        <dbReference type="Rhea" id="RHEA-COMP:10694"/>
        <dbReference type="ChEBI" id="CHEBI:30089"/>
        <dbReference type="ChEBI" id="CHEBI:30616"/>
        <dbReference type="ChEBI" id="CHEBI:33019"/>
        <dbReference type="ChEBI" id="CHEBI:74900"/>
        <dbReference type="ChEBI" id="CHEBI:82748"/>
        <dbReference type="ChEBI" id="CHEBI:456215"/>
    </reaction>
</comment>
<gene>
    <name evidence="2" type="primary">tmcAL</name>
    <name evidence="3" type="ORF">WMO29_05120</name>
</gene>
<dbReference type="Pfam" id="PF05636">
    <property type="entry name" value="HIGH_NTase1"/>
    <property type="match status" value="1"/>
</dbReference>
<dbReference type="PANTHER" id="PTHR37825:SF1">
    <property type="entry name" value="TRNA(MET) CYTIDINE ACETATE LIGASE"/>
    <property type="match status" value="1"/>
</dbReference>
<evidence type="ECO:0000313" key="4">
    <source>
        <dbReference type="Proteomes" id="UP001438008"/>
    </source>
</evidence>
<accession>A0ABV1FEV1</accession>
<protein>
    <recommendedName>
        <fullName evidence="2">tRNA(Met) cytidine acetate ligase</fullName>
        <ecNumber evidence="2">6.3.4.-</ecNumber>
    </recommendedName>
</protein>
<feature type="binding site" evidence="2">
    <location>
        <begin position="7"/>
        <end position="20"/>
    </location>
    <ligand>
        <name>ATP</name>
        <dbReference type="ChEBI" id="CHEBI:30616"/>
    </ligand>
</feature>